<keyword evidence="1 2" id="KW-0694">RNA-binding</keyword>
<dbReference type="Pfam" id="PF13893">
    <property type="entry name" value="RRM_5"/>
    <property type="match status" value="1"/>
</dbReference>
<evidence type="ECO:0000256" key="1">
    <source>
        <dbReference type="ARBA" id="ARBA00022884"/>
    </source>
</evidence>
<dbReference type="SMART" id="SM00360">
    <property type="entry name" value="RRM"/>
    <property type="match status" value="3"/>
</dbReference>
<dbReference type="AlphaFoldDB" id="A0A066V4Z5"/>
<dbReference type="Gene3D" id="3.30.70.330">
    <property type="match status" value="3"/>
</dbReference>
<dbReference type="Proteomes" id="UP000027361">
    <property type="component" value="Unassembled WGS sequence"/>
</dbReference>
<feature type="compositionally biased region" description="Polar residues" evidence="3">
    <location>
        <begin position="241"/>
        <end position="257"/>
    </location>
</feature>
<keyword evidence="6" id="KW-1185">Reference proteome</keyword>
<feature type="region of interest" description="Disordered" evidence="3">
    <location>
        <begin position="458"/>
        <end position="522"/>
    </location>
</feature>
<evidence type="ECO:0000313" key="5">
    <source>
        <dbReference type="EMBL" id="KDN35293.1"/>
    </source>
</evidence>
<dbReference type="InterPro" id="IPR035979">
    <property type="entry name" value="RBD_domain_sf"/>
</dbReference>
<dbReference type="RefSeq" id="XP_013239770.1">
    <property type="nucleotide sequence ID" value="XM_013384316.1"/>
</dbReference>
<evidence type="ECO:0000256" key="2">
    <source>
        <dbReference type="PROSITE-ProRule" id="PRU00176"/>
    </source>
</evidence>
<dbReference type="STRING" id="1037660.A0A066V4Z5"/>
<name>A0A066V4Z5_TILAU</name>
<feature type="compositionally biased region" description="Polar residues" evidence="3">
    <location>
        <begin position="479"/>
        <end position="512"/>
    </location>
</feature>
<dbReference type="EMBL" id="JMSN01000223">
    <property type="protein sequence ID" value="KDN35293.1"/>
    <property type="molecule type" value="Genomic_DNA"/>
</dbReference>
<feature type="domain" description="RRM" evidence="4">
    <location>
        <begin position="288"/>
        <end position="367"/>
    </location>
</feature>
<dbReference type="HOGENOM" id="CLU_352397_0_0_1"/>
<reference evidence="5 6" key="1">
    <citation type="submission" date="2014-05" db="EMBL/GenBank/DDBJ databases">
        <title>Draft genome sequence of a rare smut relative, Tilletiaria anomala UBC 951.</title>
        <authorList>
            <consortium name="DOE Joint Genome Institute"/>
            <person name="Toome M."/>
            <person name="Kuo A."/>
            <person name="Henrissat B."/>
            <person name="Lipzen A."/>
            <person name="Tritt A."/>
            <person name="Yoshinaga Y."/>
            <person name="Zane M."/>
            <person name="Barry K."/>
            <person name="Grigoriev I.V."/>
            <person name="Spatafora J.W."/>
            <person name="Aimea M.C."/>
        </authorList>
    </citation>
    <scope>NUCLEOTIDE SEQUENCE [LARGE SCALE GENOMIC DNA]</scope>
    <source>
        <strain evidence="5 6">UBC 951</strain>
    </source>
</reference>
<dbReference type="GO" id="GO:0003723">
    <property type="term" value="F:RNA binding"/>
    <property type="evidence" value="ECO:0007669"/>
    <property type="project" value="UniProtKB-UniRule"/>
</dbReference>
<feature type="region of interest" description="Disordered" evidence="3">
    <location>
        <begin position="54"/>
        <end position="76"/>
    </location>
</feature>
<feature type="domain" description="RRM" evidence="4">
    <location>
        <begin position="141"/>
        <end position="242"/>
    </location>
</feature>
<dbReference type="SUPFAM" id="SSF54928">
    <property type="entry name" value="RNA-binding domain, RBD"/>
    <property type="match status" value="3"/>
</dbReference>
<feature type="region of interest" description="Disordered" evidence="3">
    <location>
        <begin position="1"/>
        <end position="20"/>
    </location>
</feature>
<feature type="compositionally biased region" description="Low complexity" evidence="3">
    <location>
        <begin position="737"/>
        <end position="750"/>
    </location>
</feature>
<dbReference type="InParanoid" id="A0A066V4Z5"/>
<protein>
    <submittedName>
        <fullName evidence="5">RNA-binding domain-containing protein</fullName>
    </submittedName>
</protein>
<dbReference type="PANTHER" id="PTHR48027">
    <property type="entry name" value="HETEROGENEOUS NUCLEAR RIBONUCLEOPROTEIN 87F-RELATED"/>
    <property type="match status" value="1"/>
</dbReference>
<evidence type="ECO:0000259" key="4">
    <source>
        <dbReference type="PROSITE" id="PS50102"/>
    </source>
</evidence>
<dbReference type="SMART" id="SM00361">
    <property type="entry name" value="RRM_1"/>
    <property type="match status" value="2"/>
</dbReference>
<evidence type="ECO:0000313" key="6">
    <source>
        <dbReference type="Proteomes" id="UP000027361"/>
    </source>
</evidence>
<feature type="region of interest" description="Disordered" evidence="3">
    <location>
        <begin position="93"/>
        <end position="137"/>
    </location>
</feature>
<organism evidence="5 6">
    <name type="scientific">Tilletiaria anomala (strain ATCC 24038 / CBS 436.72 / UBC 951)</name>
    <dbReference type="NCBI Taxonomy" id="1037660"/>
    <lineage>
        <taxon>Eukaryota</taxon>
        <taxon>Fungi</taxon>
        <taxon>Dikarya</taxon>
        <taxon>Basidiomycota</taxon>
        <taxon>Ustilaginomycotina</taxon>
        <taxon>Exobasidiomycetes</taxon>
        <taxon>Georgefischeriales</taxon>
        <taxon>Tilletiariaceae</taxon>
        <taxon>Tilletiaria</taxon>
    </lineage>
</organism>
<dbReference type="InterPro" id="IPR052462">
    <property type="entry name" value="SLIRP/GR-RBP-like"/>
</dbReference>
<comment type="caution">
    <text evidence="5">The sequence shown here is derived from an EMBL/GenBank/DDBJ whole genome shotgun (WGS) entry which is preliminary data.</text>
</comment>
<feature type="region of interest" description="Disordered" evidence="3">
    <location>
        <begin position="708"/>
        <end position="798"/>
    </location>
</feature>
<feature type="domain" description="RRM" evidence="4">
    <location>
        <begin position="541"/>
        <end position="613"/>
    </location>
</feature>
<sequence>MIRATMAAAPTISGTGKGKPTMADLTDAVDTNIGLDESMMASVLSAQPDEVRIDFNKGDSNSRVPSGLPGPGDEHGLEVDSIAHTLASAKLATPTESLSSASGLAGEPGTTSPEGQRVQETLAHRSSSSAPTDAATGARHHHLYIGNLSPKVSEEHLRSVFSEFVPVVNVKILIHHHPQYLPHHGMYAPYGPAGLLAPQMVPGASNYGFVEVEDSQGAEKAVQHLNGRSMFDMPIKVSWAKQQRGPTSSAQGSNTGPSRARDTEAGASQQDDTITSAGAPGSFTAGLHHVFVGDLSAEVNDARLREHFVSALPSLHEARVMWDMHSGKSRGYGFLAFKTREDAEEAIRTKNGDWLGGRAIRVNWANQKGGANAQAAAAGFTLSMSSAMSATNATVNAIAEAGAGQGAASRTQSKIGWGSAARNNRQHSVQQQVAMQVGLARGPMNSYNTPVYAFGQTPPVATGPPRPASVPVSVPAQMAGSSGTRKASFTSNAPSSTHSQAPHGTSPSLSSTHTHDVNLLASPQPPLTFEAVLSQTPPYNTTVYIGNMPPQTTQQEITSLFQNLGIIIEVRMQSDRGYGFVKLDTHENAAQAIVQLNGTEFGGRQVKCAWGKDRQESLTAMSIRPPGATHLHPNGTGHPAAAAGIQIPPGSMGMMYGVMPQFGFGGGFAYPGMMPMAAQVGFGHHGGLGPHIPNMAAAAQLQRQMAAMQAQAEAQARAAAHAQHHHHQQAPQPPYAPLSASPAASSMQAHGPETTTLRQVPQHPPTGGESAGLAASSSTQGTPAFSGPHSWQLAWQQS</sequence>
<gene>
    <name evidence="5" type="ORF">K437DRAFT_80503</name>
</gene>
<dbReference type="OMA" id="THENAAQ"/>
<dbReference type="GeneID" id="25267834"/>
<dbReference type="PROSITE" id="PS50102">
    <property type="entry name" value="RRM"/>
    <property type="match status" value="3"/>
</dbReference>
<dbReference type="Pfam" id="PF00076">
    <property type="entry name" value="RRM_1"/>
    <property type="match status" value="3"/>
</dbReference>
<feature type="compositionally biased region" description="Low complexity" evidence="3">
    <location>
        <begin position="708"/>
        <end position="721"/>
    </location>
</feature>
<evidence type="ECO:0000256" key="3">
    <source>
        <dbReference type="SAM" id="MobiDB-lite"/>
    </source>
</evidence>
<dbReference type="InterPro" id="IPR000504">
    <property type="entry name" value="RRM_dom"/>
</dbReference>
<feature type="compositionally biased region" description="Polar residues" evidence="3">
    <location>
        <begin position="266"/>
        <end position="276"/>
    </location>
</feature>
<feature type="compositionally biased region" description="Low complexity" evidence="3">
    <location>
        <begin position="767"/>
        <end position="778"/>
    </location>
</feature>
<accession>A0A066V4Z5</accession>
<dbReference type="OrthoDB" id="8093034at2759"/>
<feature type="region of interest" description="Disordered" evidence="3">
    <location>
        <begin position="241"/>
        <end position="276"/>
    </location>
</feature>
<dbReference type="InterPro" id="IPR003954">
    <property type="entry name" value="RRM_euk-type"/>
</dbReference>
<dbReference type="InterPro" id="IPR012677">
    <property type="entry name" value="Nucleotide-bd_a/b_plait_sf"/>
</dbReference>
<proteinExistence type="predicted"/>